<dbReference type="EMBL" id="GG663735">
    <property type="protein sequence ID" value="EEH60524.1"/>
    <property type="molecule type" value="Genomic_DNA"/>
</dbReference>
<organism evidence="3">
    <name type="scientific">Micromonas pusilla (strain CCMP1545)</name>
    <name type="common">Picoplanktonic green alga</name>
    <dbReference type="NCBI Taxonomy" id="564608"/>
    <lineage>
        <taxon>Eukaryota</taxon>
        <taxon>Viridiplantae</taxon>
        <taxon>Chlorophyta</taxon>
        <taxon>Mamiellophyceae</taxon>
        <taxon>Mamiellales</taxon>
        <taxon>Mamiellaceae</taxon>
        <taxon>Micromonas</taxon>
    </lineage>
</organism>
<keyword evidence="3" id="KW-1185">Reference proteome</keyword>
<dbReference type="AlphaFoldDB" id="C1MJ94"/>
<feature type="region of interest" description="Disordered" evidence="1">
    <location>
        <begin position="278"/>
        <end position="328"/>
    </location>
</feature>
<evidence type="ECO:0000313" key="3">
    <source>
        <dbReference type="Proteomes" id="UP000001876"/>
    </source>
</evidence>
<dbReference type="Proteomes" id="UP000001876">
    <property type="component" value="Unassembled WGS sequence"/>
</dbReference>
<evidence type="ECO:0000256" key="1">
    <source>
        <dbReference type="SAM" id="MobiDB-lite"/>
    </source>
</evidence>
<feature type="compositionally biased region" description="Acidic residues" evidence="1">
    <location>
        <begin position="278"/>
        <end position="302"/>
    </location>
</feature>
<dbReference type="GeneID" id="9680466"/>
<reference evidence="2 3" key="1">
    <citation type="journal article" date="2009" name="Science">
        <title>Green evolution and dynamic adaptations revealed by genomes of the marine picoeukaryotes Micromonas.</title>
        <authorList>
            <person name="Worden A.Z."/>
            <person name="Lee J.H."/>
            <person name="Mock T."/>
            <person name="Rouze P."/>
            <person name="Simmons M.P."/>
            <person name="Aerts A.L."/>
            <person name="Allen A.E."/>
            <person name="Cuvelier M.L."/>
            <person name="Derelle E."/>
            <person name="Everett M.V."/>
            <person name="Foulon E."/>
            <person name="Grimwood J."/>
            <person name="Gundlach H."/>
            <person name="Henrissat B."/>
            <person name="Napoli C."/>
            <person name="McDonald S.M."/>
            <person name="Parker M.S."/>
            <person name="Rombauts S."/>
            <person name="Salamov A."/>
            <person name="Von Dassow P."/>
            <person name="Badger J.H."/>
            <person name="Coutinho P.M."/>
            <person name="Demir E."/>
            <person name="Dubchak I."/>
            <person name="Gentemann C."/>
            <person name="Eikrem W."/>
            <person name="Gready J.E."/>
            <person name="John U."/>
            <person name="Lanier W."/>
            <person name="Lindquist E.A."/>
            <person name="Lucas S."/>
            <person name="Mayer K.F."/>
            <person name="Moreau H."/>
            <person name="Not F."/>
            <person name="Otillar R."/>
            <person name="Panaud O."/>
            <person name="Pangilinan J."/>
            <person name="Paulsen I."/>
            <person name="Piegu B."/>
            <person name="Poliakov A."/>
            <person name="Robbens S."/>
            <person name="Schmutz J."/>
            <person name="Toulza E."/>
            <person name="Wyss T."/>
            <person name="Zelensky A."/>
            <person name="Zhou K."/>
            <person name="Armbrust E.V."/>
            <person name="Bhattacharya D."/>
            <person name="Goodenough U.W."/>
            <person name="Van de Peer Y."/>
            <person name="Grigoriev I.V."/>
        </authorList>
    </citation>
    <scope>NUCLEOTIDE SEQUENCE [LARGE SCALE GENOMIC DNA]</scope>
    <source>
        <strain evidence="2 3">CCMP1545</strain>
    </source>
</reference>
<dbReference type="KEGG" id="mpp:MICPUCDRAFT_50858"/>
<gene>
    <name evidence="2" type="ORF">MICPUCDRAFT_50858</name>
</gene>
<sequence>MPRNKDRPAVVYPTGDPEWKNYMKMSFFAGAEMYDVHCVQYIAKKLAWPMAPAGPDRSKLSKGALKSLQDAEALFVSKLSEASDDPSTPTIEDLLKPELRADYVKNLEMDSFGNVGGFSLYVKAPGERFEVKHYQRQGKQLDELVVKHYADESFKPLIDFHLPETAGKVLAAEISKWPGCYAKRVFLSDEEKLKHGFKCKAPVAFTHVAISKEGGKAFKSGEVMEPTKAQLACKRFYDERCAAGTPGFRIAFRIPDGIVHKPFNIEEYLRERGGGYEDDFADFPDLADEDTSSSGDEPENENPEAVPSKKPKLEKAARTRNEGRVDTE</sequence>
<protein>
    <submittedName>
        <fullName evidence="2">Predicted protein</fullName>
    </submittedName>
</protein>
<evidence type="ECO:0000313" key="2">
    <source>
        <dbReference type="EMBL" id="EEH60524.1"/>
    </source>
</evidence>
<proteinExistence type="predicted"/>
<name>C1MJ94_MICPC</name>
<feature type="compositionally biased region" description="Basic and acidic residues" evidence="1">
    <location>
        <begin position="311"/>
        <end position="328"/>
    </location>
</feature>
<accession>C1MJ94</accession>
<dbReference type="RefSeq" id="XP_003055272.1">
    <property type="nucleotide sequence ID" value="XM_003055226.1"/>
</dbReference>